<organism evidence="2 3">
    <name type="scientific">Pseudomonas fildesensis</name>
    <dbReference type="NCBI Taxonomy" id="1674920"/>
    <lineage>
        <taxon>Bacteria</taxon>
        <taxon>Pseudomonadati</taxon>
        <taxon>Pseudomonadota</taxon>
        <taxon>Gammaproteobacteria</taxon>
        <taxon>Pseudomonadales</taxon>
        <taxon>Pseudomonadaceae</taxon>
        <taxon>Pseudomonas</taxon>
    </lineage>
</organism>
<name>A0A0J8FVW0_9PSED</name>
<dbReference type="Proteomes" id="UP000037551">
    <property type="component" value="Unassembled WGS sequence"/>
</dbReference>
<evidence type="ECO:0000313" key="3">
    <source>
        <dbReference type="Proteomes" id="UP000037551"/>
    </source>
</evidence>
<dbReference type="PATRIC" id="fig|1674920.3.peg.4072"/>
<evidence type="ECO:0000313" key="2">
    <source>
        <dbReference type="EMBL" id="KMT52443.1"/>
    </source>
</evidence>
<keyword evidence="3" id="KW-1185">Reference proteome</keyword>
<evidence type="ECO:0008006" key="4">
    <source>
        <dbReference type="Google" id="ProtNLM"/>
    </source>
</evidence>
<dbReference type="STRING" id="1674920.ACR52_27185"/>
<dbReference type="InterPro" id="IPR038996">
    <property type="entry name" value="Gp14"/>
</dbReference>
<feature type="compositionally biased region" description="Polar residues" evidence="1">
    <location>
        <begin position="188"/>
        <end position="198"/>
    </location>
</feature>
<gene>
    <name evidence="2" type="ORF">ACR52_27185</name>
</gene>
<dbReference type="RefSeq" id="WP_053221264.1">
    <property type="nucleotide sequence ID" value="NZ_LFMW01000028.1"/>
</dbReference>
<comment type="caution">
    <text evidence="2">The sequence shown here is derived from an EMBL/GenBank/DDBJ whole genome shotgun (WGS) entry which is preliminary data.</text>
</comment>
<feature type="compositionally biased region" description="Low complexity" evidence="1">
    <location>
        <begin position="172"/>
        <end position="182"/>
    </location>
</feature>
<evidence type="ECO:0000256" key="1">
    <source>
        <dbReference type="SAM" id="MobiDB-lite"/>
    </source>
</evidence>
<sequence>MCEPVSIGLAVVAVAGAAMSASEGAKAKGQMTDNERKSQNEIVKQANFAENDQKLATVDKHDEARRQLTEVNLQAIRNQGIVNAAIGESGMAGNSMDRIKNSVANDASAQKMNVTENYERDYQAIFANRVGSSENAKAAVRGAGGNNRKVNNIANALNIVSAGGSAYASSGGKFGAGSKTATPPAAGNSKSITNGGTR</sequence>
<dbReference type="AlphaFoldDB" id="A0A0J8FVW0"/>
<dbReference type="Pfam" id="PF24072">
    <property type="entry name" value="T7_gp14"/>
    <property type="match status" value="1"/>
</dbReference>
<dbReference type="EMBL" id="LFMW01000028">
    <property type="protein sequence ID" value="KMT52443.1"/>
    <property type="molecule type" value="Genomic_DNA"/>
</dbReference>
<dbReference type="OrthoDB" id="6901232at2"/>
<feature type="region of interest" description="Disordered" evidence="1">
    <location>
        <begin position="172"/>
        <end position="198"/>
    </location>
</feature>
<accession>A0A0J8FVW0</accession>
<protein>
    <recommendedName>
        <fullName evidence="4">Internal virion protein B</fullName>
    </recommendedName>
</protein>
<reference evidence="2 3" key="1">
    <citation type="submission" date="2015-06" db="EMBL/GenBank/DDBJ databases">
        <title>Draft genome sequence of an Antarctic Pseudomonas sp. strain KG01 with full potential for biotechnological applications.</title>
        <authorList>
            <person name="Pavlov M.S."/>
            <person name="Lira F."/>
            <person name="Martinez J.L."/>
            <person name="Marshall S.H."/>
        </authorList>
    </citation>
    <scope>NUCLEOTIDE SEQUENCE [LARGE SCALE GENOMIC DNA]</scope>
    <source>
        <strain evidence="2 3">KG01</strain>
    </source>
</reference>
<proteinExistence type="predicted"/>